<keyword evidence="3 4" id="KW-0732">Signal</keyword>
<dbReference type="Proteomes" id="UP000199213">
    <property type="component" value="Unassembled WGS sequence"/>
</dbReference>
<comment type="similarity">
    <text evidence="1">Belongs to the bacterial solute-binding protein 1 family.</text>
</comment>
<evidence type="ECO:0000256" key="1">
    <source>
        <dbReference type="ARBA" id="ARBA00008520"/>
    </source>
</evidence>
<evidence type="ECO:0000313" key="5">
    <source>
        <dbReference type="EMBL" id="SDK77396.1"/>
    </source>
</evidence>
<dbReference type="Gene3D" id="3.40.190.10">
    <property type="entry name" value="Periplasmic binding protein-like II"/>
    <property type="match status" value="2"/>
</dbReference>
<dbReference type="EMBL" id="FNFM01000012">
    <property type="protein sequence ID" value="SDK77396.1"/>
    <property type="molecule type" value="Genomic_DNA"/>
</dbReference>
<dbReference type="InterPro" id="IPR006059">
    <property type="entry name" value="SBP"/>
</dbReference>
<dbReference type="SUPFAM" id="SSF53850">
    <property type="entry name" value="Periplasmic binding protein-like II"/>
    <property type="match status" value="1"/>
</dbReference>
<evidence type="ECO:0000256" key="4">
    <source>
        <dbReference type="SAM" id="SignalP"/>
    </source>
</evidence>
<dbReference type="GO" id="GO:0015768">
    <property type="term" value="P:maltose transport"/>
    <property type="evidence" value="ECO:0007669"/>
    <property type="project" value="TreeGrafter"/>
</dbReference>
<dbReference type="PANTHER" id="PTHR30061">
    <property type="entry name" value="MALTOSE-BINDING PERIPLASMIC PROTEIN"/>
    <property type="match status" value="1"/>
</dbReference>
<evidence type="ECO:0000256" key="3">
    <source>
        <dbReference type="ARBA" id="ARBA00022729"/>
    </source>
</evidence>
<organism evidence="5 6">
    <name type="scientific">Actinopolyspora mzabensis</name>
    <dbReference type="NCBI Taxonomy" id="995066"/>
    <lineage>
        <taxon>Bacteria</taxon>
        <taxon>Bacillati</taxon>
        <taxon>Actinomycetota</taxon>
        <taxon>Actinomycetes</taxon>
        <taxon>Actinopolysporales</taxon>
        <taxon>Actinopolysporaceae</taxon>
        <taxon>Actinopolyspora</taxon>
    </lineage>
</organism>
<proteinExistence type="inferred from homology"/>
<feature type="chain" id="PRO_5039145965" evidence="4">
    <location>
        <begin position="21"/>
        <end position="429"/>
    </location>
</feature>
<evidence type="ECO:0000313" key="6">
    <source>
        <dbReference type="Proteomes" id="UP000199213"/>
    </source>
</evidence>
<accession>A0A1G9EMP0</accession>
<dbReference type="AlphaFoldDB" id="A0A1G9EMP0"/>
<evidence type="ECO:0000256" key="2">
    <source>
        <dbReference type="ARBA" id="ARBA00022448"/>
    </source>
</evidence>
<keyword evidence="6" id="KW-1185">Reference proteome</keyword>
<feature type="signal peptide" evidence="4">
    <location>
        <begin position="1"/>
        <end position="20"/>
    </location>
</feature>
<protein>
    <submittedName>
        <fullName evidence="5">Carbohydrate ABC transporter substrate-binding protein, CUT1 family (TC 3.A.1.1.-)</fullName>
    </submittedName>
</protein>
<dbReference type="Pfam" id="PF13416">
    <property type="entry name" value="SBP_bac_8"/>
    <property type="match status" value="1"/>
</dbReference>
<dbReference type="PANTHER" id="PTHR30061:SF50">
    <property type="entry name" value="MALTOSE_MALTODEXTRIN-BINDING PERIPLASMIC PROTEIN"/>
    <property type="match status" value="1"/>
</dbReference>
<dbReference type="GO" id="GO:0042956">
    <property type="term" value="P:maltodextrin transmembrane transport"/>
    <property type="evidence" value="ECO:0007669"/>
    <property type="project" value="TreeGrafter"/>
</dbReference>
<name>A0A1G9EMP0_ACTMZ</name>
<dbReference type="OrthoDB" id="3495561at2"/>
<reference evidence="6" key="1">
    <citation type="submission" date="2016-10" db="EMBL/GenBank/DDBJ databases">
        <authorList>
            <person name="Varghese N."/>
            <person name="Submissions S."/>
        </authorList>
    </citation>
    <scope>NUCLEOTIDE SEQUENCE [LARGE SCALE GENOMIC DNA]</scope>
    <source>
        <strain evidence="6">DSM 45460</strain>
    </source>
</reference>
<dbReference type="PROSITE" id="PS51257">
    <property type="entry name" value="PROKAR_LIPOPROTEIN"/>
    <property type="match status" value="1"/>
</dbReference>
<dbReference type="CDD" id="cd14750">
    <property type="entry name" value="PBP2_TMBP"/>
    <property type="match status" value="1"/>
</dbReference>
<sequence>MKTLRWRPVSVMMVAAFVVAGCGGGGGDSSTSSEISGRGPITFATGKDVTGAVTQAVETWNGSHPDQRVRLIELPADGDQQRQQMVQNAQTESGAFTVLDLDNVWNAEFAANRWVVELPKDEFDFSPFLESAMKTARYRDRLFSVPAYSDGGLLYYRKDLLNKVDAQPPTTRKQMREICAKVLKLPAAEGMSCYAGQHAKYEGLTVNFAEAVHGAGGQIVNDQGQPTVDSQEALRGLETMVEGFRSGIIPRAAIAYKEQPNKRAFIGGELVFSRNWPFMWSQANADDGSSKVAGKFAVAPLPGITGKGVSSLGGHNLAISSFAENKATALDFIKFYTSKKQQRQRLVKGSLAPTRSALYDDPELQRKYPYLDTLKKSIQSAEPRPRVVNYGDVTLAIQDEVYAAISGDKKPDKALNALQRRLEKLIEQK</sequence>
<dbReference type="RefSeq" id="WP_092631422.1">
    <property type="nucleotide sequence ID" value="NZ_FNFM01000012.1"/>
</dbReference>
<keyword evidence="2" id="KW-0813">Transport</keyword>
<gene>
    <name evidence="5" type="ORF">SAMN04487820_112152</name>
</gene>
<dbReference type="GO" id="GO:0055052">
    <property type="term" value="C:ATP-binding cassette (ABC) transporter complex, substrate-binding subunit-containing"/>
    <property type="evidence" value="ECO:0007669"/>
    <property type="project" value="TreeGrafter"/>
</dbReference>
<dbReference type="GO" id="GO:1901982">
    <property type="term" value="F:maltose binding"/>
    <property type="evidence" value="ECO:0007669"/>
    <property type="project" value="TreeGrafter"/>
</dbReference>